<dbReference type="SUPFAM" id="SSF81301">
    <property type="entry name" value="Nucleotidyltransferase"/>
    <property type="match status" value="1"/>
</dbReference>
<dbReference type="SUPFAM" id="SSF81271">
    <property type="entry name" value="TGS-like"/>
    <property type="match status" value="1"/>
</dbReference>
<dbReference type="Pfam" id="PF04607">
    <property type="entry name" value="RelA_SpoT"/>
    <property type="match status" value="1"/>
</dbReference>
<dbReference type="PANTHER" id="PTHR21262:SF36">
    <property type="entry name" value="BIFUNCTIONAL (P)PPGPP SYNTHASE_HYDROLASE SPOT"/>
    <property type="match status" value="1"/>
</dbReference>
<dbReference type="SMART" id="SM00471">
    <property type="entry name" value="HDc"/>
    <property type="match status" value="1"/>
</dbReference>
<dbReference type="InterPro" id="IPR045865">
    <property type="entry name" value="ACT-like_dom_sf"/>
</dbReference>
<name>A0A6N9TJM4_DISTH</name>
<dbReference type="EMBL" id="JAAGRR010000005">
    <property type="protein sequence ID" value="NDY41461.1"/>
    <property type="molecule type" value="Genomic_DNA"/>
</dbReference>
<dbReference type="CDD" id="cd05399">
    <property type="entry name" value="NT_Rel-Spo_like"/>
    <property type="match status" value="1"/>
</dbReference>
<dbReference type="Pfam" id="PF13291">
    <property type="entry name" value="ACT_4"/>
    <property type="match status" value="1"/>
</dbReference>
<feature type="domain" description="ACT" evidence="3">
    <location>
        <begin position="642"/>
        <end position="715"/>
    </location>
</feature>
<dbReference type="Pfam" id="PF19296">
    <property type="entry name" value="RelA_AH_RIS"/>
    <property type="match status" value="1"/>
</dbReference>
<dbReference type="SUPFAM" id="SSF109604">
    <property type="entry name" value="HD-domain/PDEase-like"/>
    <property type="match status" value="1"/>
</dbReference>
<dbReference type="InterPro" id="IPR004811">
    <property type="entry name" value="RelA/Spo_fam"/>
</dbReference>
<dbReference type="InterPro" id="IPR043519">
    <property type="entry name" value="NT_sf"/>
</dbReference>
<dbReference type="InterPro" id="IPR003607">
    <property type="entry name" value="HD/PDEase_dom"/>
</dbReference>
<keyword evidence="7" id="KW-1185">Reference proteome</keyword>
<dbReference type="GO" id="GO:0005886">
    <property type="term" value="C:plasma membrane"/>
    <property type="evidence" value="ECO:0007669"/>
    <property type="project" value="TreeGrafter"/>
</dbReference>
<evidence type="ECO:0000259" key="3">
    <source>
        <dbReference type="PROSITE" id="PS51671"/>
    </source>
</evidence>
<dbReference type="Pfam" id="PF13328">
    <property type="entry name" value="HD_4"/>
    <property type="match status" value="1"/>
</dbReference>
<evidence type="ECO:0000313" key="6">
    <source>
        <dbReference type="EMBL" id="NDY41461.1"/>
    </source>
</evidence>
<dbReference type="CDD" id="cd01668">
    <property type="entry name" value="TGS_RSH"/>
    <property type="match status" value="1"/>
</dbReference>
<dbReference type="Gene3D" id="3.30.70.260">
    <property type="match status" value="1"/>
</dbReference>
<dbReference type="GO" id="GO:0015969">
    <property type="term" value="P:guanosine tetraphosphate metabolic process"/>
    <property type="evidence" value="ECO:0007669"/>
    <property type="project" value="InterPro"/>
</dbReference>
<dbReference type="Proteomes" id="UP000469346">
    <property type="component" value="Unassembled WGS sequence"/>
</dbReference>
<accession>A0A6N9TJM4</accession>
<comment type="caution">
    <text evidence="6">The sequence shown here is derived from an EMBL/GenBank/DDBJ whole genome shotgun (WGS) entry which is preliminary data.</text>
</comment>
<dbReference type="Gene3D" id="3.30.460.10">
    <property type="entry name" value="Beta Polymerase, domain 2"/>
    <property type="match status" value="1"/>
</dbReference>
<feature type="region of interest" description="Disordered" evidence="2">
    <location>
        <begin position="550"/>
        <end position="570"/>
    </location>
</feature>
<dbReference type="NCBIfam" id="TIGR00691">
    <property type="entry name" value="spoT_relA"/>
    <property type="match status" value="1"/>
</dbReference>
<dbReference type="InterPro" id="IPR002912">
    <property type="entry name" value="ACT_dom"/>
</dbReference>
<keyword evidence="6" id="KW-0378">Hydrolase</keyword>
<dbReference type="FunFam" id="3.10.20.30:FF:000002">
    <property type="entry name" value="GTP pyrophosphokinase (RelA/SpoT)"/>
    <property type="match status" value="1"/>
</dbReference>
<evidence type="ECO:0000256" key="1">
    <source>
        <dbReference type="RuleBase" id="RU003847"/>
    </source>
</evidence>
<protein>
    <submittedName>
        <fullName evidence="6">Bifunctional (P)ppGpp synthetase/guanosine-3',5'-bis(Diphosphate) 3'-pyrophosphohydrolase</fullName>
    </submittedName>
</protein>
<dbReference type="CDD" id="cd04876">
    <property type="entry name" value="ACT_RelA-SpoT"/>
    <property type="match status" value="1"/>
</dbReference>
<dbReference type="PROSITE" id="PS51671">
    <property type="entry name" value="ACT"/>
    <property type="match status" value="1"/>
</dbReference>
<dbReference type="PROSITE" id="PS51880">
    <property type="entry name" value="TGS"/>
    <property type="match status" value="1"/>
</dbReference>
<proteinExistence type="inferred from homology"/>
<dbReference type="Gene3D" id="3.10.20.30">
    <property type="match status" value="1"/>
</dbReference>
<dbReference type="FunFam" id="1.10.3210.10:FF:000001">
    <property type="entry name" value="GTP pyrophosphokinase RelA"/>
    <property type="match status" value="1"/>
</dbReference>
<comment type="function">
    <text evidence="1">In eubacteria ppGpp (guanosine 3'-diphosphate 5'-diphosphate) is a mediator of the stringent response that coordinates a variety of cellular activities in response to changes in nutritional abundance.</text>
</comment>
<dbReference type="InterPro" id="IPR012676">
    <property type="entry name" value="TGS-like"/>
</dbReference>
<gene>
    <name evidence="6" type="ORF">G3N55_01160</name>
</gene>
<dbReference type="Gene3D" id="1.10.3210.10">
    <property type="entry name" value="Hypothetical protein af1432"/>
    <property type="match status" value="1"/>
</dbReference>
<dbReference type="PROSITE" id="PS51831">
    <property type="entry name" value="HD"/>
    <property type="match status" value="1"/>
</dbReference>
<evidence type="ECO:0000313" key="7">
    <source>
        <dbReference type="Proteomes" id="UP000469346"/>
    </source>
</evidence>
<dbReference type="PANTHER" id="PTHR21262">
    <property type="entry name" value="GUANOSINE-3',5'-BIS DIPHOSPHATE 3'-PYROPHOSPHOHYDROLASE"/>
    <property type="match status" value="1"/>
</dbReference>
<dbReference type="GO" id="GO:0008893">
    <property type="term" value="F:guanosine-3',5'-bis(diphosphate) 3'-diphosphatase activity"/>
    <property type="evidence" value="ECO:0007669"/>
    <property type="project" value="TreeGrafter"/>
</dbReference>
<dbReference type="InterPro" id="IPR033655">
    <property type="entry name" value="TGS_RelA/SpoT"/>
</dbReference>
<feature type="domain" description="TGS" evidence="5">
    <location>
        <begin position="385"/>
        <end position="446"/>
    </location>
</feature>
<dbReference type="GO" id="GO:0008728">
    <property type="term" value="F:GTP diphosphokinase activity"/>
    <property type="evidence" value="ECO:0007669"/>
    <property type="project" value="TreeGrafter"/>
</dbReference>
<evidence type="ECO:0000256" key="2">
    <source>
        <dbReference type="SAM" id="MobiDB-lite"/>
    </source>
</evidence>
<reference evidence="6 7" key="1">
    <citation type="submission" date="2020-02" db="EMBL/GenBank/DDBJ databases">
        <title>Comparative genomics of sulfur disproportionating microorganisms.</title>
        <authorList>
            <person name="Ward L.M."/>
            <person name="Bertran E."/>
            <person name="Johnston D.T."/>
        </authorList>
    </citation>
    <scope>NUCLEOTIDE SEQUENCE [LARGE SCALE GENOMIC DNA]</scope>
    <source>
        <strain evidence="6 7">DSM 100025</strain>
    </source>
</reference>
<evidence type="ECO:0000259" key="4">
    <source>
        <dbReference type="PROSITE" id="PS51831"/>
    </source>
</evidence>
<dbReference type="GO" id="GO:0042594">
    <property type="term" value="P:response to starvation"/>
    <property type="evidence" value="ECO:0007669"/>
    <property type="project" value="TreeGrafter"/>
</dbReference>
<dbReference type="RefSeq" id="WP_163297619.1">
    <property type="nucleotide sequence ID" value="NZ_JAAGRR010000005.1"/>
</dbReference>
<dbReference type="AlphaFoldDB" id="A0A6N9TJM4"/>
<feature type="domain" description="HD" evidence="4">
    <location>
        <begin position="45"/>
        <end position="144"/>
    </location>
</feature>
<dbReference type="CDD" id="cd00077">
    <property type="entry name" value="HDc"/>
    <property type="match status" value="1"/>
</dbReference>
<dbReference type="SMART" id="SM00954">
    <property type="entry name" value="RelA_SpoT"/>
    <property type="match status" value="1"/>
</dbReference>
<dbReference type="InterPro" id="IPR004095">
    <property type="entry name" value="TGS"/>
</dbReference>
<dbReference type="FunFam" id="3.30.460.10:FF:000001">
    <property type="entry name" value="GTP pyrophosphokinase RelA"/>
    <property type="match status" value="1"/>
</dbReference>
<evidence type="ECO:0000259" key="5">
    <source>
        <dbReference type="PROSITE" id="PS51880"/>
    </source>
</evidence>
<dbReference type="SUPFAM" id="SSF55021">
    <property type="entry name" value="ACT-like"/>
    <property type="match status" value="1"/>
</dbReference>
<dbReference type="InterPro" id="IPR006674">
    <property type="entry name" value="HD_domain"/>
</dbReference>
<feature type="compositionally biased region" description="Low complexity" evidence="2">
    <location>
        <begin position="550"/>
        <end position="568"/>
    </location>
</feature>
<dbReference type="Pfam" id="PF02824">
    <property type="entry name" value="TGS"/>
    <property type="match status" value="1"/>
</dbReference>
<dbReference type="InterPro" id="IPR007685">
    <property type="entry name" value="RelA_SpoT"/>
</dbReference>
<comment type="similarity">
    <text evidence="1">Belongs to the relA/spoT family.</text>
</comment>
<sequence>MIRLTDILDRIHSYLPDAETSLVEKAYIFSAKVHHGQVRLSGEPYLSHPLAVAHILAQLRLDMASIAAGLLHDTVEDTLATIEEIRELFGDDVALIVDGVTKISQITFRSQVHRQAENIRKMILAMSKDIRVLLVKLADRLHNMRTLEYQRANKRERIARETLEIYAPLASRLGIDWIKRELEDLGFAYQFPEEYENLKKAVETRLGQRRAYVEEVKELIARKMAEFGLSCRVLGRPKHLYSIYRKMRNRNLPLDEIYDLIAFRIILKTTQECYEALGIVHSLWKPVPGRFKDYISLPKANMYQSLHTTVIGPDGERMEIQIRTEEMDRVAREGIAAHWLYKEGKILSPEKARQFDWLNQLMEWQKDLEDPREFLESVRMDLFPNEVYVFTPRGEVKEFPQGATPIDFAYAIHTEVGHHCAGAKVNGRMVPLKYQLQNGDVVEIITSPHHTPSRDWLSLAKTSRALARIRHWIKTEEREKSLALGRDLCLREFRKHRLDFNDLLKDRAKAAEVARALSFRTLDDLLVAVGYGKVSPVQVIRKVLPAGAAGKAEGPAAPAEAPTEGAPPKGREGIVIEGVDNLLVHLARCCTPVPGDEVVGYITRGRGVTVHRESCRNVRSLEPGRRVEVTWAGGDEATYPARLKVIAEDKKGMLAAVSNAISAAEANILEARVQTTPDHRAVFNFFVEVDDAAHLKRVLSGVRRVQGVIRVDRLR</sequence>
<organism evidence="6 7">
    <name type="scientific">Dissulfurirhabdus thermomarina</name>
    <dbReference type="NCBI Taxonomy" id="1765737"/>
    <lineage>
        <taxon>Bacteria</taxon>
        <taxon>Deltaproteobacteria</taxon>
        <taxon>Dissulfurirhabdaceae</taxon>
        <taxon>Dissulfurirhabdus</taxon>
    </lineage>
</organism>
<dbReference type="InterPro" id="IPR045600">
    <property type="entry name" value="RelA/SpoT_AH_RIS"/>
</dbReference>
<dbReference type="InterPro" id="IPR012675">
    <property type="entry name" value="Beta-grasp_dom_sf"/>
</dbReference>